<dbReference type="PROSITE" id="PS50042">
    <property type="entry name" value="CNMP_BINDING_3"/>
    <property type="match status" value="1"/>
</dbReference>
<reference evidence="2 3" key="1">
    <citation type="submission" date="2018-08" db="EMBL/GenBank/DDBJ databases">
        <title>A genome reference for cultivated species of the human gut microbiota.</title>
        <authorList>
            <person name="Zou Y."/>
            <person name="Xue W."/>
            <person name="Luo G."/>
        </authorList>
    </citation>
    <scope>NUCLEOTIDE SEQUENCE [LARGE SCALE GENOMIC DNA]</scope>
    <source>
        <strain evidence="2 3">AF35-20</strain>
    </source>
</reference>
<evidence type="ECO:0000259" key="1">
    <source>
        <dbReference type="PROSITE" id="PS50042"/>
    </source>
</evidence>
<dbReference type="EMBL" id="QRPN01000044">
    <property type="protein sequence ID" value="RHM15074.1"/>
    <property type="molecule type" value="Genomic_DNA"/>
</dbReference>
<dbReference type="InterPro" id="IPR014710">
    <property type="entry name" value="RmlC-like_jellyroll"/>
</dbReference>
<comment type="caution">
    <text evidence="2">The sequence shown here is derived from an EMBL/GenBank/DDBJ whole genome shotgun (WGS) entry which is preliminary data.</text>
</comment>
<dbReference type="Gene3D" id="2.60.120.10">
    <property type="entry name" value="Jelly Rolls"/>
    <property type="match status" value="1"/>
</dbReference>
<dbReference type="Proteomes" id="UP000284604">
    <property type="component" value="Unassembled WGS sequence"/>
</dbReference>
<dbReference type="InterPro" id="IPR000595">
    <property type="entry name" value="cNMP-bd_dom"/>
</dbReference>
<dbReference type="RefSeq" id="WP_118399737.1">
    <property type="nucleotide sequence ID" value="NZ_QRPN01000044.1"/>
</dbReference>
<evidence type="ECO:0000313" key="2">
    <source>
        <dbReference type="EMBL" id="RHM15074.1"/>
    </source>
</evidence>
<dbReference type="InterPro" id="IPR018490">
    <property type="entry name" value="cNMP-bd_dom_sf"/>
</dbReference>
<evidence type="ECO:0000313" key="3">
    <source>
        <dbReference type="Proteomes" id="UP000284604"/>
    </source>
</evidence>
<proteinExistence type="predicted"/>
<feature type="domain" description="Cyclic nucleotide-binding" evidence="1">
    <location>
        <begin position="27"/>
        <end position="119"/>
    </location>
</feature>
<sequence length="190" mass="22268">MENFNVQFSKHSRLELLKHFFEEHGTYIELKKGEQFSVQGKMNRRGAYIENGLLKYTHVDERGNIHIVGYTFSNEFTGSLCTLINPNQPSLVTIEAVCDSKIYYLPYSKLEDFFATNAETVQIKCTLVEQSYSLMYHRLLDMYCKTTEELYLDLLNRCPDIQEFITLKEVASFLHVTPETISRIRRKLNK</sequence>
<dbReference type="AlphaFoldDB" id="A0A415PQU0"/>
<dbReference type="SUPFAM" id="SSF51206">
    <property type="entry name" value="cAMP-binding domain-like"/>
    <property type="match status" value="1"/>
</dbReference>
<protein>
    <submittedName>
        <fullName evidence="2">Crp/Fnr family transcriptional regulator</fullName>
    </submittedName>
</protein>
<gene>
    <name evidence="2" type="ORF">DWZ78_17210</name>
</gene>
<accession>A0A415PQU0</accession>
<dbReference type="Pfam" id="PF00027">
    <property type="entry name" value="cNMP_binding"/>
    <property type="match status" value="1"/>
</dbReference>
<organism evidence="2 3">
    <name type="scientific">Bacteroides stercoris</name>
    <dbReference type="NCBI Taxonomy" id="46506"/>
    <lineage>
        <taxon>Bacteria</taxon>
        <taxon>Pseudomonadati</taxon>
        <taxon>Bacteroidota</taxon>
        <taxon>Bacteroidia</taxon>
        <taxon>Bacteroidales</taxon>
        <taxon>Bacteroidaceae</taxon>
        <taxon>Bacteroides</taxon>
    </lineage>
</organism>
<name>A0A415PQU0_BACSE</name>